<dbReference type="PRINTS" id="PR00344">
    <property type="entry name" value="BCTRLSENSOR"/>
</dbReference>
<organism evidence="11 12">
    <name type="scientific">Paenibacillus spongiae</name>
    <dbReference type="NCBI Taxonomy" id="2909671"/>
    <lineage>
        <taxon>Bacteria</taxon>
        <taxon>Bacillati</taxon>
        <taxon>Bacillota</taxon>
        <taxon>Bacilli</taxon>
        <taxon>Bacillales</taxon>
        <taxon>Paenibacillaceae</taxon>
        <taxon>Paenibacillus</taxon>
    </lineage>
</organism>
<evidence type="ECO:0000256" key="9">
    <source>
        <dbReference type="SAM" id="Phobius"/>
    </source>
</evidence>
<dbReference type="PANTHER" id="PTHR43065">
    <property type="entry name" value="SENSOR HISTIDINE KINASE"/>
    <property type="match status" value="1"/>
</dbReference>
<accession>A0ABY5SMI2</accession>
<keyword evidence="12" id="KW-1185">Reference proteome</keyword>
<keyword evidence="7" id="KW-0067">ATP-binding</keyword>
<protein>
    <recommendedName>
        <fullName evidence="2">histidine kinase</fullName>
        <ecNumber evidence="2">2.7.13.3</ecNumber>
    </recommendedName>
</protein>
<dbReference type="Proteomes" id="UP001057877">
    <property type="component" value="Chromosome"/>
</dbReference>
<keyword evidence="6 11" id="KW-0418">Kinase</keyword>
<sequence>MTIRIGIVIFTWVLAFLVYRNNKNNPFSRWVSLVIFTAGCTTFATCLQLYLVTFLKIKVPLWHGLLSFLHILIAGSTYFCIYFFPYAVLMSCIVFSGMFHSIVINILKLVLLTPIIPLSLSNQVKIYPIIEYNFEFINIYTGIYVLSGCVLLISSALKKVHTEAVQKNKKITSYFYASMLLWICFSNYLNVKSLRIDESGFQLETIFLDINNVKNLFYTIVYILILSYIYFAAKYGLFGIKLKIERQQFDHTMKTISIGTNFLNHTIKNEIQKLNYLGNRTKDYVHADNKDLALQAIDSMFPVIEHMQNMVDRIKEKTDEITLKERPESLAFIIESALATIKPVFEEKQIELVTNYTCDVNLYCDKLHLSEVISNITMNAYEAVEANIGKLEIRLFKEKNKMVIEFNDNGCGIAQENVTKVLDPFYTTKKSPYSYGLGLSYCYSVIQKHQGSLTITSSGVNKGTKVTIELPDSKVVRKSRSILH</sequence>
<keyword evidence="9" id="KW-0472">Membrane</keyword>
<dbReference type="GO" id="GO:0016301">
    <property type="term" value="F:kinase activity"/>
    <property type="evidence" value="ECO:0007669"/>
    <property type="project" value="UniProtKB-KW"/>
</dbReference>
<dbReference type="Gene3D" id="3.30.565.10">
    <property type="entry name" value="Histidine kinase-like ATPase, C-terminal domain"/>
    <property type="match status" value="1"/>
</dbReference>
<evidence type="ECO:0000256" key="3">
    <source>
        <dbReference type="ARBA" id="ARBA00022553"/>
    </source>
</evidence>
<dbReference type="InterPro" id="IPR003594">
    <property type="entry name" value="HATPase_dom"/>
</dbReference>
<dbReference type="EC" id="2.7.13.3" evidence="2"/>
<feature type="transmembrane region" description="Helical" evidence="9">
    <location>
        <begin position="98"/>
        <end position="120"/>
    </location>
</feature>
<dbReference type="EMBL" id="CP091430">
    <property type="protein sequence ID" value="UVI33433.1"/>
    <property type="molecule type" value="Genomic_DNA"/>
</dbReference>
<feature type="domain" description="Histidine kinase" evidence="10">
    <location>
        <begin position="262"/>
        <end position="474"/>
    </location>
</feature>
<evidence type="ECO:0000256" key="1">
    <source>
        <dbReference type="ARBA" id="ARBA00000085"/>
    </source>
</evidence>
<dbReference type="SMART" id="SM00387">
    <property type="entry name" value="HATPase_c"/>
    <property type="match status" value="1"/>
</dbReference>
<evidence type="ECO:0000259" key="10">
    <source>
        <dbReference type="PROSITE" id="PS50109"/>
    </source>
</evidence>
<dbReference type="InterPro" id="IPR005467">
    <property type="entry name" value="His_kinase_dom"/>
</dbReference>
<evidence type="ECO:0000256" key="8">
    <source>
        <dbReference type="ARBA" id="ARBA00023012"/>
    </source>
</evidence>
<dbReference type="InterPro" id="IPR036890">
    <property type="entry name" value="HATPase_C_sf"/>
</dbReference>
<evidence type="ECO:0000256" key="5">
    <source>
        <dbReference type="ARBA" id="ARBA00022741"/>
    </source>
</evidence>
<feature type="transmembrane region" description="Helical" evidence="9">
    <location>
        <begin position="173"/>
        <end position="191"/>
    </location>
</feature>
<keyword evidence="9" id="KW-1133">Transmembrane helix</keyword>
<feature type="transmembrane region" description="Helical" evidence="9">
    <location>
        <begin position="132"/>
        <end position="153"/>
    </location>
</feature>
<evidence type="ECO:0000313" key="12">
    <source>
        <dbReference type="Proteomes" id="UP001057877"/>
    </source>
</evidence>
<reference evidence="11" key="1">
    <citation type="submission" date="2022-01" db="EMBL/GenBank/DDBJ databases">
        <title>Paenibacillus spongiae sp. nov., isolated from marine sponge.</title>
        <authorList>
            <person name="Li Z."/>
            <person name="Zhang M."/>
        </authorList>
    </citation>
    <scope>NUCLEOTIDE SEQUENCE</scope>
    <source>
        <strain evidence="11">PHS-Z3</strain>
    </source>
</reference>
<keyword evidence="4" id="KW-0808">Transferase</keyword>
<evidence type="ECO:0000256" key="2">
    <source>
        <dbReference type="ARBA" id="ARBA00012438"/>
    </source>
</evidence>
<evidence type="ECO:0000256" key="6">
    <source>
        <dbReference type="ARBA" id="ARBA00022777"/>
    </source>
</evidence>
<feature type="transmembrane region" description="Helical" evidence="9">
    <location>
        <begin position="30"/>
        <end position="52"/>
    </location>
</feature>
<dbReference type="Pfam" id="PF02518">
    <property type="entry name" value="HATPase_c"/>
    <property type="match status" value="1"/>
</dbReference>
<dbReference type="PROSITE" id="PS50109">
    <property type="entry name" value="HIS_KIN"/>
    <property type="match status" value="1"/>
</dbReference>
<dbReference type="PANTHER" id="PTHR43065:SF10">
    <property type="entry name" value="PEROXIDE STRESS-ACTIVATED HISTIDINE KINASE MAK3"/>
    <property type="match status" value="1"/>
</dbReference>
<keyword evidence="8" id="KW-0902">Two-component regulatory system</keyword>
<keyword evidence="9" id="KW-0812">Transmembrane</keyword>
<dbReference type="RefSeq" id="WP_258389486.1">
    <property type="nucleotide sequence ID" value="NZ_CP091430.1"/>
</dbReference>
<feature type="transmembrane region" description="Helical" evidence="9">
    <location>
        <begin position="64"/>
        <end position="86"/>
    </location>
</feature>
<dbReference type="SUPFAM" id="SSF55874">
    <property type="entry name" value="ATPase domain of HSP90 chaperone/DNA topoisomerase II/histidine kinase"/>
    <property type="match status" value="1"/>
</dbReference>
<keyword evidence="5" id="KW-0547">Nucleotide-binding</keyword>
<gene>
    <name evidence="11" type="ORF">L1F29_17020</name>
</gene>
<keyword evidence="3" id="KW-0597">Phosphoprotein</keyword>
<name>A0ABY5SMI2_9BACL</name>
<evidence type="ECO:0000256" key="4">
    <source>
        <dbReference type="ARBA" id="ARBA00022679"/>
    </source>
</evidence>
<evidence type="ECO:0000256" key="7">
    <source>
        <dbReference type="ARBA" id="ARBA00022840"/>
    </source>
</evidence>
<dbReference type="InterPro" id="IPR004358">
    <property type="entry name" value="Sig_transdc_His_kin-like_C"/>
</dbReference>
<comment type="catalytic activity">
    <reaction evidence="1">
        <text>ATP + protein L-histidine = ADP + protein N-phospho-L-histidine.</text>
        <dbReference type="EC" id="2.7.13.3"/>
    </reaction>
</comment>
<feature type="transmembrane region" description="Helical" evidence="9">
    <location>
        <begin position="216"/>
        <end position="238"/>
    </location>
</feature>
<evidence type="ECO:0000313" key="11">
    <source>
        <dbReference type="EMBL" id="UVI33433.1"/>
    </source>
</evidence>
<proteinExistence type="predicted"/>